<dbReference type="EMBL" id="ATDL01000010">
    <property type="protein sequence ID" value="ERJ60041.1"/>
    <property type="molecule type" value="Genomic_DNA"/>
</dbReference>
<comment type="function">
    <text evidence="10 11">Involved in cell wall formation. Catalyzes the final step in the synthesis of UDP-N-acetylmuramoyl-pentapeptide, the precursor of murein.</text>
</comment>
<dbReference type="PATRIC" id="fig|1346330.5.peg.1363"/>
<keyword evidence="4 10" id="KW-0547">Nucleotide-binding</keyword>
<keyword evidence="8 10" id="KW-0131">Cell cycle</keyword>
<accession>U2HE79</accession>
<reference evidence="15 16" key="1">
    <citation type="journal article" date="2013" name="Genome Announc.">
        <title>The Draft Genome Sequence of Sphingomonas paucimobilis Strain HER1398 (Proteobacteria), Host to the Giant PAU Phage, Indicates That It Is a Member of the Genus Sphingobacterium (Bacteroidetes).</title>
        <authorList>
            <person name="White R.A.III."/>
            <person name="Suttle C.A."/>
        </authorList>
    </citation>
    <scope>NUCLEOTIDE SEQUENCE [LARGE SCALE GENOMIC DNA]</scope>
    <source>
        <strain evidence="15 16">HER1398</strain>
    </source>
</reference>
<keyword evidence="9 10" id="KW-0961">Cell wall biogenesis/degradation</keyword>
<dbReference type="InterPro" id="IPR036615">
    <property type="entry name" value="Mur_ligase_C_dom_sf"/>
</dbReference>
<dbReference type="InterPro" id="IPR036565">
    <property type="entry name" value="Mur-like_cat_sf"/>
</dbReference>
<evidence type="ECO:0000256" key="10">
    <source>
        <dbReference type="HAMAP-Rule" id="MF_02019"/>
    </source>
</evidence>
<dbReference type="GO" id="GO:0008360">
    <property type="term" value="P:regulation of cell shape"/>
    <property type="evidence" value="ECO:0007669"/>
    <property type="project" value="UniProtKB-KW"/>
</dbReference>
<keyword evidence="3 10" id="KW-0132">Cell division</keyword>
<dbReference type="Gene3D" id="3.90.190.20">
    <property type="entry name" value="Mur ligase, C-terminal domain"/>
    <property type="match status" value="1"/>
</dbReference>
<dbReference type="InterPro" id="IPR051046">
    <property type="entry name" value="MurCDEF_CellWall_CoF430Synth"/>
</dbReference>
<dbReference type="GO" id="GO:0009252">
    <property type="term" value="P:peptidoglycan biosynthetic process"/>
    <property type="evidence" value="ECO:0007669"/>
    <property type="project" value="UniProtKB-UniRule"/>
</dbReference>
<name>U2HE79_9SPHI</name>
<evidence type="ECO:0000313" key="16">
    <source>
        <dbReference type="Proteomes" id="UP000016584"/>
    </source>
</evidence>
<dbReference type="AlphaFoldDB" id="U2HE79"/>
<feature type="domain" description="Mur ligase C-terminal" evidence="13">
    <location>
        <begin position="307"/>
        <end position="384"/>
    </location>
</feature>
<dbReference type="InterPro" id="IPR013221">
    <property type="entry name" value="Mur_ligase_cen"/>
</dbReference>
<comment type="similarity">
    <text evidence="10">Belongs to the MurCDEF family. MurF subfamily.</text>
</comment>
<keyword evidence="16" id="KW-1185">Reference proteome</keyword>
<dbReference type="InterPro" id="IPR005863">
    <property type="entry name" value="UDP-N-AcMur_synth"/>
</dbReference>
<feature type="domain" description="Mur ligase central" evidence="14">
    <location>
        <begin position="95"/>
        <end position="283"/>
    </location>
</feature>
<evidence type="ECO:0000256" key="3">
    <source>
        <dbReference type="ARBA" id="ARBA00022618"/>
    </source>
</evidence>
<dbReference type="GO" id="GO:0051301">
    <property type="term" value="P:cell division"/>
    <property type="evidence" value="ECO:0007669"/>
    <property type="project" value="UniProtKB-KW"/>
</dbReference>
<dbReference type="InterPro" id="IPR035911">
    <property type="entry name" value="MurE/MurF_N"/>
</dbReference>
<dbReference type="GO" id="GO:0005737">
    <property type="term" value="C:cytoplasm"/>
    <property type="evidence" value="ECO:0007669"/>
    <property type="project" value="UniProtKB-SubCell"/>
</dbReference>
<dbReference type="UniPathway" id="UPA00219"/>
<comment type="caution">
    <text evidence="15">The sequence shown here is derived from an EMBL/GenBank/DDBJ whole genome shotgun (WGS) entry which is preliminary data.</text>
</comment>
<dbReference type="STRING" id="1346330.M472_14855"/>
<feature type="domain" description="Mur ligase N-terminal catalytic" evidence="12">
    <location>
        <begin position="15"/>
        <end position="83"/>
    </location>
</feature>
<gene>
    <name evidence="10" type="primary">murF</name>
    <name evidence="15" type="ORF">M472_14855</name>
</gene>
<evidence type="ECO:0000256" key="2">
    <source>
        <dbReference type="ARBA" id="ARBA00022598"/>
    </source>
</evidence>
<evidence type="ECO:0000256" key="11">
    <source>
        <dbReference type="RuleBase" id="RU004136"/>
    </source>
</evidence>
<evidence type="ECO:0000256" key="7">
    <source>
        <dbReference type="ARBA" id="ARBA00022984"/>
    </source>
</evidence>
<feature type="binding site" evidence="10">
    <location>
        <begin position="97"/>
        <end position="103"/>
    </location>
    <ligand>
        <name>ATP</name>
        <dbReference type="ChEBI" id="CHEBI:30616"/>
    </ligand>
</feature>
<dbReference type="PANTHER" id="PTHR43024">
    <property type="entry name" value="UDP-N-ACETYLMURAMOYL-TRIPEPTIDE--D-ALANYL-D-ALANINE LIGASE"/>
    <property type="match status" value="1"/>
</dbReference>
<dbReference type="Gene3D" id="3.40.1390.10">
    <property type="entry name" value="MurE/MurF, N-terminal domain"/>
    <property type="match status" value="1"/>
</dbReference>
<keyword evidence="6 10" id="KW-0133">Cell shape</keyword>
<organism evidence="15 16">
    <name type="scientific">Sphingobacterium paucimobilis HER1398</name>
    <dbReference type="NCBI Taxonomy" id="1346330"/>
    <lineage>
        <taxon>Bacteria</taxon>
        <taxon>Pseudomonadati</taxon>
        <taxon>Bacteroidota</taxon>
        <taxon>Sphingobacteriia</taxon>
        <taxon>Sphingobacteriales</taxon>
        <taxon>Sphingobacteriaceae</taxon>
        <taxon>Sphingobacterium</taxon>
    </lineage>
</organism>
<dbReference type="Pfam" id="PF08245">
    <property type="entry name" value="Mur_ligase_M"/>
    <property type="match status" value="1"/>
</dbReference>
<dbReference type="EC" id="6.3.2.10" evidence="10 11"/>
<dbReference type="SUPFAM" id="SSF53623">
    <property type="entry name" value="MurD-like peptide ligases, catalytic domain"/>
    <property type="match status" value="1"/>
</dbReference>
<dbReference type="SUPFAM" id="SSF63418">
    <property type="entry name" value="MurE/MurF N-terminal domain"/>
    <property type="match status" value="1"/>
</dbReference>
<evidence type="ECO:0000256" key="9">
    <source>
        <dbReference type="ARBA" id="ARBA00023316"/>
    </source>
</evidence>
<evidence type="ECO:0000256" key="4">
    <source>
        <dbReference type="ARBA" id="ARBA00022741"/>
    </source>
</evidence>
<comment type="pathway">
    <text evidence="10 11">Cell wall biogenesis; peptidoglycan biosynthesis.</text>
</comment>
<dbReference type="Gene3D" id="3.40.1190.10">
    <property type="entry name" value="Mur-like, catalytic domain"/>
    <property type="match status" value="1"/>
</dbReference>
<protein>
    <recommendedName>
        <fullName evidence="10 11">UDP-N-acetylmuramoyl-tripeptide--D-alanyl-D-alanine ligase</fullName>
        <ecNumber evidence="10 11">6.3.2.10</ecNumber>
    </recommendedName>
    <alternativeName>
        <fullName evidence="10">D-alanyl-D-alanine-adding enzyme</fullName>
    </alternativeName>
</protein>
<dbReference type="Pfam" id="PF01225">
    <property type="entry name" value="Mur_ligase"/>
    <property type="match status" value="1"/>
</dbReference>
<comment type="subcellular location">
    <subcellularLocation>
        <location evidence="10 11">Cytoplasm</location>
    </subcellularLocation>
</comment>
<keyword evidence="7 10" id="KW-0573">Peptidoglycan synthesis</keyword>
<keyword evidence="5 10" id="KW-0067">ATP-binding</keyword>
<keyword evidence="2 10" id="KW-0436">Ligase</keyword>
<evidence type="ECO:0000256" key="6">
    <source>
        <dbReference type="ARBA" id="ARBA00022960"/>
    </source>
</evidence>
<evidence type="ECO:0000313" key="15">
    <source>
        <dbReference type="EMBL" id="ERJ60041.1"/>
    </source>
</evidence>
<evidence type="ECO:0000259" key="12">
    <source>
        <dbReference type="Pfam" id="PF01225"/>
    </source>
</evidence>
<dbReference type="Pfam" id="PF02875">
    <property type="entry name" value="Mur_ligase_C"/>
    <property type="match status" value="1"/>
</dbReference>
<evidence type="ECO:0000256" key="5">
    <source>
        <dbReference type="ARBA" id="ARBA00022840"/>
    </source>
</evidence>
<dbReference type="RefSeq" id="WP_021069542.1">
    <property type="nucleotide sequence ID" value="NZ_ATDL01000010.1"/>
</dbReference>
<dbReference type="Proteomes" id="UP000016584">
    <property type="component" value="Unassembled WGS sequence"/>
</dbReference>
<evidence type="ECO:0000256" key="1">
    <source>
        <dbReference type="ARBA" id="ARBA00022490"/>
    </source>
</evidence>
<dbReference type="GO" id="GO:0005524">
    <property type="term" value="F:ATP binding"/>
    <property type="evidence" value="ECO:0007669"/>
    <property type="project" value="UniProtKB-UniRule"/>
</dbReference>
<comment type="catalytic activity">
    <reaction evidence="10 11">
        <text>D-alanyl-D-alanine + UDP-N-acetyl-alpha-D-muramoyl-L-alanyl-gamma-D-glutamyl-meso-2,6-diaminopimelate + ATP = UDP-N-acetyl-alpha-D-muramoyl-L-alanyl-gamma-D-glutamyl-meso-2,6-diaminopimeloyl-D-alanyl-D-alanine + ADP + phosphate + H(+)</text>
        <dbReference type="Rhea" id="RHEA:28374"/>
        <dbReference type="ChEBI" id="CHEBI:15378"/>
        <dbReference type="ChEBI" id="CHEBI:30616"/>
        <dbReference type="ChEBI" id="CHEBI:43474"/>
        <dbReference type="ChEBI" id="CHEBI:57822"/>
        <dbReference type="ChEBI" id="CHEBI:61386"/>
        <dbReference type="ChEBI" id="CHEBI:83905"/>
        <dbReference type="ChEBI" id="CHEBI:456216"/>
        <dbReference type="EC" id="6.3.2.10"/>
    </reaction>
</comment>
<sequence length="431" mass="47917">MKVEALYNIYKQYPLISTDTRNIKEESIFFALKGASFDGNTFADQALLSGARYVVVDDPTRKKDERYILVDDVLETLQRLAEYHRDQLHIPIIGITGTNGKTTSKELLYAVLSQRYKTFATLGNLNNHIGVPLSILSISKDIEIAIIEMGANHLGEISFLSKIAKPTHGLITNVGKAHLEGFGSFEGVKIAKGELYDYLQDHHGILFLQGDNMHLVEMAKKRHIDTVVRYGFGAENNVIGKLLIANPYLAITWKERSNSATYEVSTNLTGSYNTENFLAAIAVGLHFGVDPIAINTGIAGYIPKNNRSQITKTDRNTVIADFYNANASSMAAALDNMKVLSAERKVLVLGDMFELGEDAYEEHALVIQKAKELLLERLIFVGKEFYMHKCEGAEFYENTTEALIPMATISGCFVLLKASRGMSFERLLEAL</sequence>
<proteinExistence type="inferred from homology"/>
<dbReference type="InterPro" id="IPR004101">
    <property type="entry name" value="Mur_ligase_C"/>
</dbReference>
<evidence type="ECO:0000256" key="8">
    <source>
        <dbReference type="ARBA" id="ARBA00023306"/>
    </source>
</evidence>
<dbReference type="GO" id="GO:0071555">
    <property type="term" value="P:cell wall organization"/>
    <property type="evidence" value="ECO:0007669"/>
    <property type="project" value="UniProtKB-KW"/>
</dbReference>
<keyword evidence="1 10" id="KW-0963">Cytoplasm</keyword>
<dbReference type="HAMAP" id="MF_02019">
    <property type="entry name" value="MurF"/>
    <property type="match status" value="1"/>
</dbReference>
<dbReference type="PANTHER" id="PTHR43024:SF1">
    <property type="entry name" value="UDP-N-ACETYLMURAMOYL-TRIPEPTIDE--D-ALANYL-D-ALANINE LIGASE"/>
    <property type="match status" value="1"/>
</dbReference>
<dbReference type="InterPro" id="IPR000713">
    <property type="entry name" value="Mur_ligase_N"/>
</dbReference>
<dbReference type="NCBIfam" id="TIGR01143">
    <property type="entry name" value="murF"/>
    <property type="match status" value="1"/>
</dbReference>
<dbReference type="GO" id="GO:0008766">
    <property type="term" value="F:UDP-N-acetylmuramoylalanyl-D-glutamyl-2,6-diaminopimelate-D-alanyl-D-alanine ligase activity"/>
    <property type="evidence" value="ECO:0007669"/>
    <property type="project" value="RHEA"/>
</dbReference>
<dbReference type="eggNOG" id="COG0770">
    <property type="taxonomic scope" value="Bacteria"/>
</dbReference>
<dbReference type="SUPFAM" id="SSF53244">
    <property type="entry name" value="MurD-like peptide ligases, peptide-binding domain"/>
    <property type="match status" value="1"/>
</dbReference>
<evidence type="ECO:0000259" key="13">
    <source>
        <dbReference type="Pfam" id="PF02875"/>
    </source>
</evidence>
<evidence type="ECO:0000259" key="14">
    <source>
        <dbReference type="Pfam" id="PF08245"/>
    </source>
</evidence>
<dbReference type="GO" id="GO:0047480">
    <property type="term" value="F:UDP-N-acetylmuramoyl-tripeptide-D-alanyl-D-alanine ligase activity"/>
    <property type="evidence" value="ECO:0007669"/>
    <property type="project" value="UniProtKB-UniRule"/>
</dbReference>
<dbReference type="OrthoDB" id="9801978at2"/>